<feature type="domain" description="M23ase beta-sheet core" evidence="2">
    <location>
        <begin position="207"/>
        <end position="305"/>
    </location>
</feature>
<keyword evidence="1" id="KW-1133">Transmembrane helix</keyword>
<dbReference type="SUPFAM" id="SSF51261">
    <property type="entry name" value="Duplicated hybrid motif"/>
    <property type="match status" value="1"/>
</dbReference>
<dbReference type="Pfam" id="PF01551">
    <property type="entry name" value="Peptidase_M23"/>
    <property type="match status" value="1"/>
</dbReference>
<dbReference type="EMBL" id="DVHI01000096">
    <property type="protein sequence ID" value="HIR63407.1"/>
    <property type="molecule type" value="Genomic_DNA"/>
</dbReference>
<organism evidence="3 4">
    <name type="scientific">Candidatus Coprenecus avistercoris</name>
    <dbReference type="NCBI Taxonomy" id="2840730"/>
    <lineage>
        <taxon>Bacteria</taxon>
        <taxon>Pseudomonadati</taxon>
        <taxon>Bacteroidota</taxon>
        <taxon>Bacteroidia</taxon>
        <taxon>Bacteroidales</taxon>
        <taxon>Rikenellaceae</taxon>
        <taxon>Rikenellaceae incertae sedis</taxon>
        <taxon>Candidatus Coprenecus</taxon>
    </lineage>
</organism>
<dbReference type="InterPro" id="IPR011055">
    <property type="entry name" value="Dup_hybrid_motif"/>
</dbReference>
<comment type="caution">
    <text evidence="3">The sequence shown here is derived from an EMBL/GenBank/DDBJ whole genome shotgun (WGS) entry which is preliminary data.</text>
</comment>
<name>A0A9D1E2I7_9BACT</name>
<proteinExistence type="predicted"/>
<evidence type="ECO:0000313" key="4">
    <source>
        <dbReference type="Proteomes" id="UP000886744"/>
    </source>
</evidence>
<reference evidence="3" key="2">
    <citation type="journal article" date="2021" name="PeerJ">
        <title>Extensive microbial diversity within the chicken gut microbiome revealed by metagenomics and culture.</title>
        <authorList>
            <person name="Gilroy R."/>
            <person name="Ravi A."/>
            <person name="Getino M."/>
            <person name="Pursley I."/>
            <person name="Horton D.L."/>
            <person name="Alikhan N.F."/>
            <person name="Baker D."/>
            <person name="Gharbi K."/>
            <person name="Hall N."/>
            <person name="Watson M."/>
            <person name="Adriaenssens E.M."/>
            <person name="Foster-Nyarko E."/>
            <person name="Jarju S."/>
            <person name="Secka A."/>
            <person name="Antonio M."/>
            <person name="Oren A."/>
            <person name="Chaudhuri R.R."/>
            <person name="La Ragione R."/>
            <person name="Hildebrand F."/>
            <person name="Pallen M.J."/>
        </authorList>
    </citation>
    <scope>NUCLEOTIDE SEQUENCE</scope>
    <source>
        <strain evidence="3">ChiHjej13B12-12457</strain>
    </source>
</reference>
<dbReference type="PANTHER" id="PTHR21666:SF286">
    <property type="entry name" value="LIPOPROTEIN NLPD"/>
    <property type="match status" value="1"/>
</dbReference>
<sequence>MRRKTDKQYVLNRETLDYDVVKQPSTFQRYLKTILLYVFSSISVFVLSLYLITDVFELKTPKRLLVERDAKEWHSKLDLQQRRLESASAALADMENRDNSLYRSVFGMEKIPEDIRNAGYGGVDRYADIRERDYTGKLTSAVMLSDVLLKKAYVQSKSFDQVMLVSERAAEMALCAPTIPPVNYTHVRQASGFGTRVDPILKDRYGRHLGVDLAPKSGKQGEPIYVTGNGVVKYVGYDAGGYGRYILVDHGFGYKTRYAHLSKALVVKGQEVKRGQLIGEMGNTGRSTGTHLHYEVIYMNRHVNPVNYYNKDILPEDYAAIIDSSNEKPMS</sequence>
<dbReference type="InterPro" id="IPR016047">
    <property type="entry name" value="M23ase_b-sheet_dom"/>
</dbReference>
<accession>A0A9D1E2I7</accession>
<evidence type="ECO:0000313" key="3">
    <source>
        <dbReference type="EMBL" id="HIR63407.1"/>
    </source>
</evidence>
<protein>
    <submittedName>
        <fullName evidence="3">M23 family metallopeptidase</fullName>
    </submittedName>
</protein>
<reference evidence="3" key="1">
    <citation type="submission" date="2020-10" db="EMBL/GenBank/DDBJ databases">
        <authorList>
            <person name="Gilroy R."/>
        </authorList>
    </citation>
    <scope>NUCLEOTIDE SEQUENCE</scope>
    <source>
        <strain evidence="3">ChiHjej13B12-12457</strain>
    </source>
</reference>
<dbReference type="GO" id="GO:0004222">
    <property type="term" value="F:metalloendopeptidase activity"/>
    <property type="evidence" value="ECO:0007669"/>
    <property type="project" value="TreeGrafter"/>
</dbReference>
<dbReference type="InterPro" id="IPR050570">
    <property type="entry name" value="Cell_wall_metabolism_enzyme"/>
</dbReference>
<dbReference type="Gene3D" id="2.70.70.10">
    <property type="entry name" value="Glucose Permease (Domain IIA)"/>
    <property type="match status" value="1"/>
</dbReference>
<keyword evidence="1" id="KW-0812">Transmembrane</keyword>
<keyword evidence="1" id="KW-0472">Membrane</keyword>
<feature type="transmembrane region" description="Helical" evidence="1">
    <location>
        <begin position="34"/>
        <end position="53"/>
    </location>
</feature>
<gene>
    <name evidence="3" type="ORF">IAC94_07810</name>
</gene>
<dbReference type="CDD" id="cd12797">
    <property type="entry name" value="M23_peptidase"/>
    <property type="match status" value="1"/>
</dbReference>
<evidence type="ECO:0000259" key="2">
    <source>
        <dbReference type="Pfam" id="PF01551"/>
    </source>
</evidence>
<dbReference type="PANTHER" id="PTHR21666">
    <property type="entry name" value="PEPTIDASE-RELATED"/>
    <property type="match status" value="1"/>
</dbReference>
<dbReference type="AlphaFoldDB" id="A0A9D1E2I7"/>
<dbReference type="Proteomes" id="UP000886744">
    <property type="component" value="Unassembled WGS sequence"/>
</dbReference>
<evidence type="ECO:0000256" key="1">
    <source>
        <dbReference type="SAM" id="Phobius"/>
    </source>
</evidence>